<dbReference type="PRINTS" id="PR00410">
    <property type="entry name" value="PHEHYDRXLASE"/>
</dbReference>
<gene>
    <name evidence="9" type="primary">mimB_1</name>
    <name evidence="9" type="ORF">DSM112329_00765</name>
</gene>
<dbReference type="Pfam" id="PF00111">
    <property type="entry name" value="Fer2"/>
    <property type="match status" value="1"/>
</dbReference>
<keyword evidence="2" id="KW-0285">Flavoprotein</keyword>
<dbReference type="RefSeq" id="WP_354700486.1">
    <property type="nucleotide sequence ID" value="NZ_CP114014.1"/>
</dbReference>
<dbReference type="InterPro" id="IPR006058">
    <property type="entry name" value="2Fe2S_fd_BS"/>
</dbReference>
<keyword evidence="3" id="KW-0479">Metal-binding</keyword>
<dbReference type="PANTHER" id="PTHR43644:SF1">
    <property type="entry name" value="NAD(P)H-FLAVIN REDUCTASE"/>
    <property type="match status" value="1"/>
</dbReference>
<dbReference type="CDD" id="cd00207">
    <property type="entry name" value="fer2"/>
    <property type="match status" value="1"/>
</dbReference>
<dbReference type="KEGG" id="parq:DSM112329_00765"/>
<dbReference type="InterPro" id="IPR017927">
    <property type="entry name" value="FAD-bd_FR_type"/>
</dbReference>
<dbReference type="Pfam" id="PF00175">
    <property type="entry name" value="NAD_binding_1"/>
    <property type="match status" value="1"/>
</dbReference>
<accession>A0AAU7AQH8</accession>
<dbReference type="InterPro" id="IPR012675">
    <property type="entry name" value="Beta-grasp_dom_sf"/>
</dbReference>
<dbReference type="InterPro" id="IPR036010">
    <property type="entry name" value="2Fe-2S_ferredoxin-like_sf"/>
</dbReference>
<dbReference type="EMBL" id="CP114014">
    <property type="protein sequence ID" value="XAY03939.1"/>
    <property type="molecule type" value="Genomic_DNA"/>
</dbReference>
<evidence type="ECO:0000259" key="7">
    <source>
        <dbReference type="PROSITE" id="PS51085"/>
    </source>
</evidence>
<keyword evidence="1" id="KW-0813">Transport</keyword>
<dbReference type="Gene3D" id="3.40.50.80">
    <property type="entry name" value="Nucleotide-binding domain of ferredoxin-NADP reductase (FNR) module"/>
    <property type="match status" value="1"/>
</dbReference>
<evidence type="ECO:0000313" key="9">
    <source>
        <dbReference type="EMBL" id="XAY03939.1"/>
    </source>
</evidence>
<feature type="domain" description="FAD-binding FR-type" evidence="8">
    <location>
        <begin position="103"/>
        <end position="206"/>
    </location>
</feature>
<dbReference type="InterPro" id="IPR001041">
    <property type="entry name" value="2Fe-2S_ferredoxin-type"/>
</dbReference>
<dbReference type="SUPFAM" id="SSF63380">
    <property type="entry name" value="Riboflavin synthase domain-like"/>
    <property type="match status" value="1"/>
</dbReference>
<dbReference type="SUPFAM" id="SSF52343">
    <property type="entry name" value="Ferredoxin reductase-like, C-terminal NADP-linked domain"/>
    <property type="match status" value="1"/>
</dbReference>
<evidence type="ECO:0000256" key="1">
    <source>
        <dbReference type="ARBA" id="ARBA00022448"/>
    </source>
</evidence>
<sequence length="354" mass="39098">MPRILLEPIGEEIDCESDETILDASFRQGYSLVHGCREGQCSACKCYLLEGEVSLKTYSTFALSDSEEEQGYTLLCRAMPDDEDITVELLHFDAENYRSDFDIRDGSATVETIRELTHDISHVVLRIDEPSDFEFTPGHYVDLHVPGSDGEERRSFSMANLPGDGQIELMIKRYPGGRLSGMLEDGSLTVGAELAFTGPYGAFRLRQNDRPVLMVAGGSGMAPQIALLRQMARDGIDRPVRFFYGARQRRDLFHLDEIQALGAQLPDFRFVAVLSDPAEEDGWDGEGGFVHDAVSRYLKSGEIDADVEAYLCGPPPMVDAATEMLIDGRSLDASQVHFDKFTTSVAAGDQETAT</sequence>
<dbReference type="AlphaFoldDB" id="A0AAU7AQH8"/>
<keyword evidence="4" id="KW-0274">FAD</keyword>
<dbReference type="EC" id="1.18.1.-" evidence="9"/>
<dbReference type="GO" id="GO:0051537">
    <property type="term" value="F:2 iron, 2 sulfur cluster binding"/>
    <property type="evidence" value="ECO:0007669"/>
    <property type="project" value="UniProtKB-KW"/>
</dbReference>
<keyword evidence="9" id="KW-0560">Oxidoreductase</keyword>
<dbReference type="PROSITE" id="PS00197">
    <property type="entry name" value="2FE2S_FER_1"/>
    <property type="match status" value="1"/>
</dbReference>
<evidence type="ECO:0000256" key="4">
    <source>
        <dbReference type="ARBA" id="ARBA00022827"/>
    </source>
</evidence>
<dbReference type="PANTHER" id="PTHR43644">
    <property type="entry name" value="NA(+)-TRANSLOCATING NADH-QUINONE REDUCTASE SUBUNIT"/>
    <property type="match status" value="1"/>
</dbReference>
<evidence type="ECO:0000256" key="5">
    <source>
        <dbReference type="ARBA" id="ARBA00023004"/>
    </source>
</evidence>
<protein>
    <submittedName>
        <fullName evidence="9">Propane 2-monooxygenase, reductase component</fullName>
        <ecNumber evidence="9">1.18.1.-</ecNumber>
    </submittedName>
</protein>
<evidence type="ECO:0000256" key="6">
    <source>
        <dbReference type="ARBA" id="ARBA00023014"/>
    </source>
</evidence>
<dbReference type="Pfam" id="PF00970">
    <property type="entry name" value="FAD_binding_6"/>
    <property type="match status" value="1"/>
</dbReference>
<dbReference type="InterPro" id="IPR008333">
    <property type="entry name" value="Cbr1-like_FAD-bd_dom"/>
</dbReference>
<keyword evidence="6" id="KW-0411">Iron-sulfur</keyword>
<keyword evidence="3" id="KW-0001">2Fe-2S</keyword>
<dbReference type="Gene3D" id="3.10.20.30">
    <property type="match status" value="1"/>
</dbReference>
<dbReference type="PROSITE" id="PS51085">
    <property type="entry name" value="2FE2S_FER_2"/>
    <property type="match status" value="1"/>
</dbReference>
<dbReference type="Gene3D" id="2.40.30.10">
    <property type="entry name" value="Translation factors"/>
    <property type="match status" value="1"/>
</dbReference>
<evidence type="ECO:0000256" key="2">
    <source>
        <dbReference type="ARBA" id="ARBA00022630"/>
    </source>
</evidence>
<dbReference type="PROSITE" id="PS51384">
    <property type="entry name" value="FAD_FR"/>
    <property type="match status" value="1"/>
</dbReference>
<proteinExistence type="predicted"/>
<evidence type="ECO:0000256" key="3">
    <source>
        <dbReference type="ARBA" id="ARBA00022714"/>
    </source>
</evidence>
<organism evidence="9">
    <name type="scientific">Paraconexibacter sp. AEG42_29</name>
    <dbReference type="NCBI Taxonomy" id="2997339"/>
    <lineage>
        <taxon>Bacteria</taxon>
        <taxon>Bacillati</taxon>
        <taxon>Actinomycetota</taxon>
        <taxon>Thermoleophilia</taxon>
        <taxon>Solirubrobacterales</taxon>
        <taxon>Paraconexibacteraceae</taxon>
        <taxon>Paraconexibacter</taxon>
    </lineage>
</organism>
<reference evidence="9" key="1">
    <citation type="submission" date="2022-12" db="EMBL/GenBank/DDBJ databases">
        <title>Paraconexibacter alkalitolerans sp. nov. and Baekduia alba sp. nov., isolated from soil and emended description of the genera Paraconexibacter (Chun et al., 2020) and Baekduia (An et al., 2020).</title>
        <authorList>
            <person name="Vieira S."/>
            <person name="Huber K.J."/>
            <person name="Geppert A."/>
            <person name="Wolf J."/>
            <person name="Neumann-Schaal M."/>
            <person name="Muesken M."/>
            <person name="Overmann J."/>
        </authorList>
    </citation>
    <scope>NUCLEOTIDE SEQUENCE</scope>
    <source>
        <strain evidence="9">AEG42_29</strain>
    </source>
</reference>
<dbReference type="GO" id="GO:0016491">
    <property type="term" value="F:oxidoreductase activity"/>
    <property type="evidence" value="ECO:0007669"/>
    <property type="project" value="UniProtKB-KW"/>
</dbReference>
<feature type="domain" description="2Fe-2S ferredoxin-type" evidence="7">
    <location>
        <begin position="2"/>
        <end position="93"/>
    </location>
</feature>
<evidence type="ECO:0000259" key="8">
    <source>
        <dbReference type="PROSITE" id="PS51384"/>
    </source>
</evidence>
<dbReference type="InterPro" id="IPR039261">
    <property type="entry name" value="FNR_nucleotide-bd"/>
</dbReference>
<dbReference type="SUPFAM" id="SSF54292">
    <property type="entry name" value="2Fe-2S ferredoxin-like"/>
    <property type="match status" value="1"/>
</dbReference>
<name>A0AAU7AQH8_9ACTN</name>
<dbReference type="InterPro" id="IPR001433">
    <property type="entry name" value="OxRdtase_FAD/NAD-bd"/>
</dbReference>
<dbReference type="InterPro" id="IPR017938">
    <property type="entry name" value="Riboflavin_synthase-like_b-brl"/>
</dbReference>
<keyword evidence="5" id="KW-0408">Iron</keyword>